<accession>A0A0P0X5J5</accession>
<proteinExistence type="predicted"/>
<gene>
    <name evidence="1" type="primary">P0710F09.136</name>
</gene>
<protein>
    <submittedName>
        <fullName evidence="1">Uncharacterized protein</fullName>
    </submittedName>
</protein>
<reference evidence="2" key="1">
    <citation type="journal article" date="2005" name="Nature">
        <title>The map-based sequence of the rice genome.</title>
        <authorList>
            <consortium name="International rice genome sequencing project (IRGSP)"/>
            <person name="Matsumoto T."/>
            <person name="Wu J."/>
            <person name="Kanamori H."/>
            <person name="Katayose Y."/>
            <person name="Fujisawa M."/>
            <person name="Namiki N."/>
            <person name="Mizuno H."/>
            <person name="Yamamoto K."/>
            <person name="Antonio B.A."/>
            <person name="Baba T."/>
            <person name="Sakata K."/>
            <person name="Nagamura Y."/>
            <person name="Aoki H."/>
            <person name="Arikawa K."/>
            <person name="Arita K."/>
            <person name="Bito T."/>
            <person name="Chiden Y."/>
            <person name="Fujitsuka N."/>
            <person name="Fukunaka R."/>
            <person name="Hamada M."/>
            <person name="Harada C."/>
            <person name="Hayashi A."/>
            <person name="Hijishita S."/>
            <person name="Honda M."/>
            <person name="Hosokawa S."/>
            <person name="Ichikawa Y."/>
            <person name="Idonuma A."/>
            <person name="Iijima M."/>
            <person name="Ikeda M."/>
            <person name="Ikeno M."/>
            <person name="Ito K."/>
            <person name="Ito S."/>
            <person name="Ito T."/>
            <person name="Ito Y."/>
            <person name="Ito Y."/>
            <person name="Iwabuchi A."/>
            <person name="Kamiya K."/>
            <person name="Karasawa W."/>
            <person name="Kurita K."/>
            <person name="Katagiri S."/>
            <person name="Kikuta A."/>
            <person name="Kobayashi H."/>
            <person name="Kobayashi N."/>
            <person name="Machita K."/>
            <person name="Maehara T."/>
            <person name="Masukawa M."/>
            <person name="Mizubayashi T."/>
            <person name="Mukai Y."/>
            <person name="Nagasaki H."/>
            <person name="Nagata Y."/>
            <person name="Naito S."/>
            <person name="Nakashima M."/>
            <person name="Nakama Y."/>
            <person name="Nakamichi Y."/>
            <person name="Nakamura M."/>
            <person name="Meguro A."/>
            <person name="Negishi M."/>
            <person name="Ohta I."/>
            <person name="Ohta T."/>
            <person name="Okamoto M."/>
            <person name="Ono N."/>
            <person name="Saji S."/>
            <person name="Sakaguchi M."/>
            <person name="Sakai K."/>
            <person name="Shibata M."/>
            <person name="Shimokawa T."/>
            <person name="Song J."/>
            <person name="Takazaki Y."/>
            <person name="Terasawa K."/>
            <person name="Tsugane M."/>
            <person name="Tsuji K."/>
            <person name="Ueda S."/>
            <person name="Waki K."/>
            <person name="Yamagata H."/>
            <person name="Yamamoto M."/>
            <person name="Yamamoto S."/>
            <person name="Yamane H."/>
            <person name="Yoshiki S."/>
            <person name="Yoshihara R."/>
            <person name="Yukawa K."/>
            <person name="Zhong H."/>
            <person name="Yano M."/>
            <person name="Yuan Q."/>
            <person name="Ouyang S."/>
            <person name="Liu J."/>
            <person name="Jones K.M."/>
            <person name="Gansberger K."/>
            <person name="Moffat K."/>
            <person name="Hill J."/>
            <person name="Bera J."/>
            <person name="Fadrosh D."/>
            <person name="Jin S."/>
            <person name="Johri S."/>
            <person name="Kim M."/>
            <person name="Overton L."/>
            <person name="Reardon M."/>
            <person name="Tsitrin T."/>
            <person name="Vuong H."/>
            <person name="Weaver B."/>
            <person name="Ciecko A."/>
            <person name="Tallon L."/>
            <person name="Jackson J."/>
            <person name="Pai G."/>
            <person name="Aken S.V."/>
            <person name="Utterback T."/>
            <person name="Reidmuller S."/>
            <person name="Feldblyum T."/>
            <person name="Hsiao J."/>
            <person name="Zismann V."/>
            <person name="Iobst S."/>
            <person name="de Vazeille A.R."/>
            <person name="Buell C.R."/>
            <person name="Ying K."/>
            <person name="Li Y."/>
            <person name="Lu T."/>
            <person name="Huang Y."/>
            <person name="Zhao Q."/>
            <person name="Feng Q."/>
            <person name="Zhang L."/>
            <person name="Zhu J."/>
            <person name="Weng Q."/>
            <person name="Mu J."/>
            <person name="Lu Y."/>
            <person name="Fan D."/>
            <person name="Liu Y."/>
            <person name="Guan J."/>
            <person name="Zhang Y."/>
            <person name="Yu S."/>
            <person name="Liu X."/>
            <person name="Zhang Y."/>
            <person name="Hong G."/>
            <person name="Han B."/>
            <person name="Choisne N."/>
            <person name="Demange N."/>
            <person name="Orjeda G."/>
            <person name="Samain S."/>
            <person name="Cattolico L."/>
            <person name="Pelletier E."/>
            <person name="Couloux A."/>
            <person name="Segurens B."/>
            <person name="Wincker P."/>
            <person name="D'Hont A."/>
            <person name="Scarpelli C."/>
            <person name="Weissenbach J."/>
            <person name="Salanoubat M."/>
            <person name="Quetier F."/>
            <person name="Yu Y."/>
            <person name="Kim H.R."/>
            <person name="Rambo T."/>
            <person name="Currie J."/>
            <person name="Collura K."/>
            <person name="Luo M."/>
            <person name="Yang T."/>
            <person name="Ammiraju J.S.S."/>
            <person name="Engler F."/>
            <person name="Soderlund C."/>
            <person name="Wing R.A."/>
            <person name="Palmer L.E."/>
            <person name="de la Bastide M."/>
            <person name="Spiegel L."/>
            <person name="Nascimento L."/>
            <person name="Zutavern T."/>
            <person name="O'Shaughnessy A."/>
            <person name="Dike S."/>
            <person name="Dedhia N."/>
            <person name="Preston R."/>
            <person name="Balija V."/>
            <person name="McCombie W.R."/>
            <person name="Chow T."/>
            <person name="Chen H."/>
            <person name="Chung M."/>
            <person name="Chen C."/>
            <person name="Shaw J."/>
            <person name="Wu H."/>
            <person name="Hsiao K."/>
            <person name="Chao Y."/>
            <person name="Chu M."/>
            <person name="Cheng C."/>
            <person name="Hour A."/>
            <person name="Lee P."/>
            <person name="Lin S."/>
            <person name="Lin Y."/>
            <person name="Liou J."/>
            <person name="Liu S."/>
            <person name="Hsing Y."/>
            <person name="Raghuvanshi S."/>
            <person name="Mohanty A."/>
            <person name="Bharti A.K."/>
            <person name="Gaur A."/>
            <person name="Gupta V."/>
            <person name="Kumar D."/>
            <person name="Ravi V."/>
            <person name="Vij S."/>
            <person name="Kapur A."/>
            <person name="Khurana P."/>
            <person name="Khurana P."/>
            <person name="Khurana J.P."/>
            <person name="Tyagi A.K."/>
            <person name="Gaikwad K."/>
            <person name="Singh A."/>
            <person name="Dalal V."/>
            <person name="Srivastava S."/>
            <person name="Dixit A."/>
            <person name="Pal A.K."/>
            <person name="Ghazi I.A."/>
            <person name="Yadav M."/>
            <person name="Pandit A."/>
            <person name="Bhargava A."/>
            <person name="Sureshbabu K."/>
            <person name="Batra K."/>
            <person name="Sharma T.R."/>
            <person name="Mohapatra T."/>
            <person name="Singh N.K."/>
            <person name="Messing J."/>
            <person name="Nelson A.B."/>
            <person name="Fuks G."/>
            <person name="Kavchok S."/>
            <person name="Keizer G."/>
            <person name="Linton E."/>
            <person name="Llaca V."/>
            <person name="Song R."/>
            <person name="Tanyolac B."/>
            <person name="Young S."/>
            <person name="Ho-Il K."/>
            <person name="Hahn J.H."/>
            <person name="Sangsakoo G."/>
            <person name="Vanavichit A."/>
            <person name="de Mattos Luiz.A.T."/>
            <person name="Zimmer P.D."/>
            <person name="Malone G."/>
            <person name="Dellagostin O."/>
            <person name="de Oliveira A.C."/>
            <person name="Bevan M."/>
            <person name="Bancroft I."/>
            <person name="Minx P."/>
            <person name="Cordum H."/>
            <person name="Wilson R."/>
            <person name="Cheng Z."/>
            <person name="Jin W."/>
            <person name="Jiang J."/>
            <person name="Leong S.A."/>
            <person name="Iwama H."/>
            <person name="Gojobori T."/>
            <person name="Itoh T."/>
            <person name="Niimura Y."/>
            <person name="Fujii Y."/>
            <person name="Habara T."/>
            <person name="Sakai H."/>
            <person name="Sato Y."/>
            <person name="Wilson G."/>
            <person name="Kumar K."/>
            <person name="McCouch S."/>
            <person name="Juretic N."/>
            <person name="Hoen D."/>
            <person name="Wright S."/>
            <person name="Bruskiewich R."/>
            <person name="Bureau T."/>
            <person name="Miyao A."/>
            <person name="Hirochika H."/>
            <person name="Nishikawa T."/>
            <person name="Kadowaki K."/>
            <person name="Sugiura M."/>
            <person name="Burr B."/>
            <person name="Sasaki T."/>
        </authorList>
    </citation>
    <scope>NUCLEOTIDE SEQUENCE [LARGE SCALE GENOMIC DNA]</scope>
    <source>
        <strain evidence="2">cv. Nipponbare</strain>
    </source>
</reference>
<evidence type="ECO:0000313" key="1">
    <source>
        <dbReference type="EMBL" id="BAC21550.1"/>
    </source>
</evidence>
<sequence>MRHHSLAKMSMKASAGVGGAVVADANLVEDEREATPSVELLWASGTCGLVKNDAHISATTVYWHRWWWGVGTRKAVAVTPYLSLSFLLQVVRRRGAVAEHDFGGRDGDGAVEIRSTALQHASWR</sequence>
<name>A0A0P0X5J5_ORYSJ</name>
<dbReference type="AlphaFoldDB" id="A0A0P0X5J5"/>
<evidence type="ECO:0000313" key="2">
    <source>
        <dbReference type="Proteomes" id="UP000000763"/>
    </source>
</evidence>
<dbReference type="EMBL" id="AP005325">
    <property type="protein sequence ID" value="BAC21550.1"/>
    <property type="molecule type" value="Genomic_DNA"/>
</dbReference>
<organism evidence="1 2">
    <name type="scientific">Oryza sativa subsp. japonica</name>
    <name type="common">Rice</name>
    <dbReference type="NCBI Taxonomy" id="39947"/>
    <lineage>
        <taxon>Eukaryota</taxon>
        <taxon>Viridiplantae</taxon>
        <taxon>Streptophyta</taxon>
        <taxon>Embryophyta</taxon>
        <taxon>Tracheophyta</taxon>
        <taxon>Spermatophyta</taxon>
        <taxon>Magnoliopsida</taxon>
        <taxon>Liliopsida</taxon>
        <taxon>Poales</taxon>
        <taxon>Poaceae</taxon>
        <taxon>BOP clade</taxon>
        <taxon>Oryzoideae</taxon>
        <taxon>Oryzeae</taxon>
        <taxon>Oryzinae</taxon>
        <taxon>Oryza</taxon>
        <taxon>Oryza sativa</taxon>
    </lineage>
</organism>
<dbReference type="Proteomes" id="UP000000763">
    <property type="component" value="Chromosome 7"/>
</dbReference>
<reference evidence="2" key="2">
    <citation type="journal article" date="2008" name="Nucleic Acids Res.">
        <title>The rice annotation project database (RAP-DB): 2008 update.</title>
        <authorList>
            <consortium name="The rice annotation project (RAP)"/>
        </authorList>
    </citation>
    <scope>GENOME REANNOTATION</scope>
    <source>
        <strain evidence="2">cv. Nipponbare</strain>
    </source>
</reference>